<dbReference type="EMBL" id="QLLG01000169">
    <property type="protein sequence ID" value="RMX67346.1"/>
    <property type="molecule type" value="Genomic_DNA"/>
</dbReference>
<dbReference type="Proteomes" id="UP000282087">
    <property type="component" value="Unassembled WGS sequence"/>
</dbReference>
<evidence type="ECO:0000313" key="3">
    <source>
        <dbReference type="Proteomes" id="UP000282087"/>
    </source>
</evidence>
<protein>
    <submittedName>
        <fullName evidence="2">Uncharacterized protein</fullName>
    </submittedName>
</protein>
<dbReference type="AlphaFoldDB" id="A0A3M6VP64"/>
<feature type="compositionally biased region" description="Polar residues" evidence="1">
    <location>
        <begin position="25"/>
        <end position="36"/>
    </location>
</feature>
<sequence length="73" mass="8081">MYMPNKNGTIGIYKTQRAVMRSSKKTGQTSSKNTQAQDMIVQNDLILDVALAEVVNGLDTLRHSHASSHARHD</sequence>
<reference evidence="2 3" key="1">
    <citation type="submission" date="2018-06" db="EMBL/GenBank/DDBJ databases">
        <title>Comparative genomics of downy mildews reveals potential adaptations to biotrophy.</title>
        <authorList>
            <person name="Fletcher K."/>
            <person name="Klosterman S.J."/>
            <person name="Derevnina L."/>
            <person name="Martin F."/>
            <person name="Koike S."/>
            <person name="Reyes Chin-Wo S."/>
            <person name="Mou B."/>
            <person name="Michelmore R."/>
        </authorList>
    </citation>
    <scope>NUCLEOTIDE SEQUENCE [LARGE SCALE GENOMIC DNA]</scope>
    <source>
        <strain evidence="2 3">R14</strain>
    </source>
</reference>
<feature type="region of interest" description="Disordered" evidence="1">
    <location>
        <begin position="13"/>
        <end position="36"/>
    </location>
</feature>
<gene>
    <name evidence="2" type="ORF">DD238_003495</name>
</gene>
<evidence type="ECO:0000313" key="2">
    <source>
        <dbReference type="EMBL" id="RMX67346.1"/>
    </source>
</evidence>
<evidence type="ECO:0000256" key="1">
    <source>
        <dbReference type="SAM" id="MobiDB-lite"/>
    </source>
</evidence>
<organism evidence="2 3">
    <name type="scientific">Peronospora effusa</name>
    <dbReference type="NCBI Taxonomy" id="542832"/>
    <lineage>
        <taxon>Eukaryota</taxon>
        <taxon>Sar</taxon>
        <taxon>Stramenopiles</taxon>
        <taxon>Oomycota</taxon>
        <taxon>Peronosporomycetes</taxon>
        <taxon>Peronosporales</taxon>
        <taxon>Peronosporaceae</taxon>
        <taxon>Peronospora</taxon>
    </lineage>
</organism>
<accession>A0A3M6VP64</accession>
<comment type="caution">
    <text evidence="2">The sequence shown here is derived from an EMBL/GenBank/DDBJ whole genome shotgun (WGS) entry which is preliminary data.</text>
</comment>
<proteinExistence type="predicted"/>
<keyword evidence="3" id="KW-1185">Reference proteome</keyword>
<name>A0A3M6VP64_9STRA</name>